<comment type="caution">
    <text evidence="2">The sequence shown here is derived from an EMBL/GenBank/DDBJ whole genome shotgun (WGS) entry which is preliminary data.</text>
</comment>
<keyword evidence="3" id="KW-1185">Reference proteome</keyword>
<reference evidence="2 3" key="1">
    <citation type="submission" date="2018-07" db="EMBL/GenBank/DDBJ databases">
        <title>Genomic Encyclopedia of Type Strains, Phase IV (KMG-IV): sequencing the most valuable type-strain genomes for metagenomic binning, comparative biology and taxonomic classification.</title>
        <authorList>
            <person name="Goeker M."/>
        </authorList>
    </citation>
    <scope>NUCLEOTIDE SEQUENCE [LARGE SCALE GENOMIC DNA]</scope>
    <source>
        <strain evidence="2 3">DSM 101478</strain>
    </source>
</reference>
<evidence type="ECO:0000313" key="3">
    <source>
        <dbReference type="Proteomes" id="UP000255317"/>
    </source>
</evidence>
<dbReference type="RefSeq" id="WP_115123465.1">
    <property type="nucleotide sequence ID" value="NZ_QRAO01000002.1"/>
</dbReference>
<accession>A0A370QG59</accession>
<keyword evidence="1" id="KW-0732">Signal</keyword>
<evidence type="ECO:0000256" key="1">
    <source>
        <dbReference type="SAM" id="SignalP"/>
    </source>
</evidence>
<gene>
    <name evidence="2" type="ORF">C8D94_102464</name>
</gene>
<protein>
    <recommendedName>
        <fullName evidence="4">Outer membrane protein with beta-barrel domain</fullName>
    </recommendedName>
</protein>
<name>A0A370QG59_9FLAO</name>
<evidence type="ECO:0008006" key="4">
    <source>
        <dbReference type="Google" id="ProtNLM"/>
    </source>
</evidence>
<dbReference type="EMBL" id="QRAO01000002">
    <property type="protein sequence ID" value="RDK87279.1"/>
    <property type="molecule type" value="Genomic_DNA"/>
</dbReference>
<proteinExistence type="predicted"/>
<organism evidence="2 3">
    <name type="scientific">Marinirhabdus gelatinilytica</name>
    <dbReference type="NCBI Taxonomy" id="1703343"/>
    <lineage>
        <taxon>Bacteria</taxon>
        <taxon>Pseudomonadati</taxon>
        <taxon>Bacteroidota</taxon>
        <taxon>Flavobacteriia</taxon>
        <taxon>Flavobacteriales</taxon>
        <taxon>Flavobacteriaceae</taxon>
    </lineage>
</organism>
<dbReference type="AlphaFoldDB" id="A0A370QG59"/>
<dbReference type="Proteomes" id="UP000255317">
    <property type="component" value="Unassembled WGS sequence"/>
</dbReference>
<sequence>MGYLKVIFSSILIGITSTNNAFAQFGEFGEFEIGIASLEYHYYISDQIQGENIGQASSAVSGIYANYNRYFPLDLNFYFFAGIGYGYNPYSWEDIGPGIPDYIVENQKHFASIPIGITFMFAELGSGKREDEILTSYQTRLKYNFGADLRIRLNTLLALGKNSTTFFNEEEVNPDSFSRLMAQNVALADNFNGLVFIPDATVSLTIDWFTLRAGITIPFINHFFKTETIQYTYELENGTQQDATIEFSQEFENFATRKIGLVMAFGFDLNSM</sequence>
<feature type="chain" id="PRO_5016697341" description="Outer membrane protein with beta-barrel domain" evidence="1">
    <location>
        <begin position="24"/>
        <end position="272"/>
    </location>
</feature>
<evidence type="ECO:0000313" key="2">
    <source>
        <dbReference type="EMBL" id="RDK87279.1"/>
    </source>
</evidence>
<feature type="signal peptide" evidence="1">
    <location>
        <begin position="1"/>
        <end position="23"/>
    </location>
</feature>